<dbReference type="SUPFAM" id="SSF48208">
    <property type="entry name" value="Six-hairpin glycosidases"/>
    <property type="match status" value="1"/>
</dbReference>
<dbReference type="InterPro" id="IPR053169">
    <property type="entry name" value="MUG_Protein"/>
</dbReference>
<evidence type="ECO:0000313" key="3">
    <source>
        <dbReference type="Proteomes" id="UP000285405"/>
    </source>
</evidence>
<dbReference type="GO" id="GO:0005975">
    <property type="term" value="P:carbohydrate metabolic process"/>
    <property type="evidence" value="ECO:0007669"/>
    <property type="project" value="InterPro"/>
</dbReference>
<proteinExistence type="predicted"/>
<protein>
    <submittedName>
        <fullName evidence="2">Putative glycosyl hydrolase family 76</fullName>
    </submittedName>
</protein>
<dbReference type="Gene3D" id="1.50.10.20">
    <property type="match status" value="1"/>
</dbReference>
<feature type="signal peptide" evidence="1">
    <location>
        <begin position="1"/>
        <end position="21"/>
    </location>
</feature>
<gene>
    <name evidence="2" type="ORF">GcC1_104018</name>
</gene>
<dbReference type="Proteomes" id="UP000285405">
    <property type="component" value="Unassembled WGS sequence"/>
</dbReference>
<evidence type="ECO:0000313" key="2">
    <source>
        <dbReference type="EMBL" id="RKF71238.1"/>
    </source>
</evidence>
<dbReference type="InterPro" id="IPR008928">
    <property type="entry name" value="6-hairpin_glycosidase_sf"/>
</dbReference>
<dbReference type="OrthoDB" id="9984024at2759"/>
<comment type="caution">
    <text evidence="2">The sequence shown here is derived from an EMBL/GenBank/DDBJ whole genome shotgun (WGS) entry which is preliminary data.</text>
</comment>
<keyword evidence="2" id="KW-0378">Hydrolase</keyword>
<dbReference type="Pfam" id="PF03663">
    <property type="entry name" value="Glyco_hydro_76"/>
    <property type="match status" value="1"/>
</dbReference>
<feature type="chain" id="PRO_5019310783" evidence="1">
    <location>
        <begin position="22"/>
        <end position="397"/>
    </location>
</feature>
<dbReference type="AlphaFoldDB" id="A0A420I9M6"/>
<organism evidence="2 3">
    <name type="scientific">Golovinomyces cichoracearum</name>
    <dbReference type="NCBI Taxonomy" id="62708"/>
    <lineage>
        <taxon>Eukaryota</taxon>
        <taxon>Fungi</taxon>
        <taxon>Dikarya</taxon>
        <taxon>Ascomycota</taxon>
        <taxon>Pezizomycotina</taxon>
        <taxon>Leotiomycetes</taxon>
        <taxon>Erysiphales</taxon>
        <taxon>Erysiphaceae</taxon>
        <taxon>Golovinomyces</taxon>
    </lineage>
</organism>
<dbReference type="GO" id="GO:0016787">
    <property type="term" value="F:hydrolase activity"/>
    <property type="evidence" value="ECO:0007669"/>
    <property type="project" value="UniProtKB-KW"/>
</dbReference>
<dbReference type="InterPro" id="IPR005198">
    <property type="entry name" value="Glyco_hydro_76"/>
</dbReference>
<accession>A0A420I9M6</accession>
<keyword evidence="1" id="KW-0732">Signal</keyword>
<dbReference type="PANTHER" id="PTHR47791:SF1">
    <property type="entry name" value="ENDO MANNANASE, GH76 FAMILY (EUROFUNG)"/>
    <property type="match status" value="1"/>
</dbReference>
<sequence length="397" mass="44675">MLSIFFLAVAVICNDFDISTSLPRQDTAFYQIKSRINKKYNAKYDYAAHALAGINQLQTWYDFEDGLWDKAWWPSANIVTMMAGLQEYFPYHIRSLTDVIFPNTLEKTPKRFPDFINEFYDDELWWALAWIKVYDITQNETYLNTAADIFEDSKSVWGQTPCGGLWWDKNHTEVGAVINELYLTTAAKLANRLPESPHPGYYMDEAMKAHNWFQESGLINGENLINNALNLQTCKNDGNFVFTYNQGILLSGLAELTCGTKDQKYVNLANTIAVAAINAMIDSDGILHESCEPDACNGDQEQFKGIFSRNIQFLYKKNPNISAETATLFKNFLQKNAKSIWAKDSVNNQMGLVWSGPKGKVSVQTQSSALDAIVGAAAMSLFVDVLIIPALPSVHIT</sequence>
<reference evidence="2 3" key="1">
    <citation type="journal article" date="2018" name="BMC Genomics">
        <title>Comparative genome analyses reveal sequence features reflecting distinct modes of host-adaptation between dicot and monocot powdery mildew.</title>
        <authorList>
            <person name="Wu Y."/>
            <person name="Ma X."/>
            <person name="Pan Z."/>
            <person name="Kale S.D."/>
            <person name="Song Y."/>
            <person name="King H."/>
            <person name="Zhang Q."/>
            <person name="Presley C."/>
            <person name="Deng X."/>
            <person name="Wei C.I."/>
            <person name="Xiao S."/>
        </authorList>
    </citation>
    <scope>NUCLEOTIDE SEQUENCE [LARGE SCALE GENOMIC DNA]</scope>
    <source>
        <strain evidence="2">UCSC1</strain>
    </source>
</reference>
<dbReference type="EMBL" id="MCBR01010436">
    <property type="protein sequence ID" value="RKF71238.1"/>
    <property type="molecule type" value="Genomic_DNA"/>
</dbReference>
<evidence type="ECO:0000256" key="1">
    <source>
        <dbReference type="SAM" id="SignalP"/>
    </source>
</evidence>
<name>A0A420I9M6_9PEZI</name>
<dbReference type="PANTHER" id="PTHR47791">
    <property type="entry name" value="MEIOTICALLY UP-REGULATED GENE 191 PROTEIN"/>
    <property type="match status" value="1"/>
</dbReference>